<accession>A0A345ZSU2</accession>
<evidence type="ECO:0000313" key="3">
    <source>
        <dbReference type="Proteomes" id="UP000254889"/>
    </source>
</evidence>
<evidence type="ECO:0000256" key="1">
    <source>
        <dbReference type="SAM" id="MobiDB-lite"/>
    </source>
</evidence>
<organism evidence="2 3">
    <name type="scientific">Pseudolabrys taiwanensis</name>
    <dbReference type="NCBI Taxonomy" id="331696"/>
    <lineage>
        <taxon>Bacteria</taxon>
        <taxon>Pseudomonadati</taxon>
        <taxon>Pseudomonadota</taxon>
        <taxon>Alphaproteobacteria</taxon>
        <taxon>Hyphomicrobiales</taxon>
        <taxon>Xanthobacteraceae</taxon>
        <taxon>Pseudolabrys</taxon>
    </lineage>
</organism>
<reference evidence="2 3" key="1">
    <citation type="submission" date="2018-07" db="EMBL/GenBank/DDBJ databases">
        <authorList>
            <person name="Quirk P.G."/>
            <person name="Krulwich T.A."/>
        </authorList>
    </citation>
    <scope>NUCLEOTIDE SEQUENCE [LARGE SCALE GENOMIC DNA]</scope>
    <source>
        <strain evidence="2 3">CC-BB4</strain>
    </source>
</reference>
<keyword evidence="3" id="KW-1185">Reference proteome</keyword>
<dbReference type="EMBL" id="CP031417">
    <property type="protein sequence ID" value="AXK79989.1"/>
    <property type="molecule type" value="Genomic_DNA"/>
</dbReference>
<dbReference type="KEGG" id="ptaw:DW352_05320"/>
<gene>
    <name evidence="2" type="ORF">DW352_05320</name>
</gene>
<protein>
    <submittedName>
        <fullName evidence="2">Uncharacterized protein</fullName>
    </submittedName>
</protein>
<feature type="compositionally biased region" description="Polar residues" evidence="1">
    <location>
        <begin position="1"/>
        <end position="11"/>
    </location>
</feature>
<dbReference type="AlphaFoldDB" id="A0A345ZSU2"/>
<evidence type="ECO:0000313" key="2">
    <source>
        <dbReference type="EMBL" id="AXK79989.1"/>
    </source>
</evidence>
<dbReference type="Proteomes" id="UP000254889">
    <property type="component" value="Chromosome"/>
</dbReference>
<name>A0A345ZSU2_9HYPH</name>
<feature type="region of interest" description="Disordered" evidence="1">
    <location>
        <begin position="1"/>
        <end position="34"/>
    </location>
</feature>
<proteinExistence type="predicted"/>
<sequence length="64" mass="7233">MEVLSTTQINGRRSMAAPDEAEMSRSDQRECGGAIESDELHTMMIRHSRAREKGDRMAQIGRKL</sequence>